<evidence type="ECO:0000313" key="1">
    <source>
        <dbReference type="EMBL" id="PKI67584.1"/>
    </source>
</evidence>
<accession>A0A2I0KGE9</accession>
<dbReference type="Proteomes" id="UP000233551">
    <property type="component" value="Unassembled WGS sequence"/>
</dbReference>
<name>A0A2I0KGE9_PUNGR</name>
<organism evidence="1 2">
    <name type="scientific">Punica granatum</name>
    <name type="common">Pomegranate</name>
    <dbReference type="NCBI Taxonomy" id="22663"/>
    <lineage>
        <taxon>Eukaryota</taxon>
        <taxon>Viridiplantae</taxon>
        <taxon>Streptophyta</taxon>
        <taxon>Embryophyta</taxon>
        <taxon>Tracheophyta</taxon>
        <taxon>Spermatophyta</taxon>
        <taxon>Magnoliopsida</taxon>
        <taxon>eudicotyledons</taxon>
        <taxon>Gunneridae</taxon>
        <taxon>Pentapetalae</taxon>
        <taxon>rosids</taxon>
        <taxon>malvids</taxon>
        <taxon>Myrtales</taxon>
        <taxon>Lythraceae</taxon>
        <taxon>Punica</taxon>
    </lineage>
</organism>
<protein>
    <submittedName>
        <fullName evidence="1">Uncharacterized protein</fullName>
    </submittedName>
</protein>
<dbReference type="EMBL" id="PGOL01000595">
    <property type="protein sequence ID" value="PKI67584.1"/>
    <property type="molecule type" value="Genomic_DNA"/>
</dbReference>
<evidence type="ECO:0000313" key="2">
    <source>
        <dbReference type="Proteomes" id="UP000233551"/>
    </source>
</evidence>
<dbReference type="AlphaFoldDB" id="A0A2I0KGE9"/>
<gene>
    <name evidence="1" type="ORF">CRG98_012007</name>
</gene>
<reference evidence="1 2" key="1">
    <citation type="submission" date="2017-11" db="EMBL/GenBank/DDBJ databases">
        <title>De-novo sequencing of pomegranate (Punica granatum L.) genome.</title>
        <authorList>
            <person name="Akparov Z."/>
            <person name="Amiraslanov A."/>
            <person name="Hajiyeva S."/>
            <person name="Abbasov M."/>
            <person name="Kaur K."/>
            <person name="Hamwieh A."/>
            <person name="Solovyev V."/>
            <person name="Salamov A."/>
            <person name="Braich B."/>
            <person name="Kosarev P."/>
            <person name="Mahmoud A."/>
            <person name="Hajiyev E."/>
            <person name="Babayeva S."/>
            <person name="Izzatullayeva V."/>
            <person name="Mammadov A."/>
            <person name="Mammadov A."/>
            <person name="Sharifova S."/>
            <person name="Ojaghi J."/>
            <person name="Eynullazada K."/>
            <person name="Bayramov B."/>
            <person name="Abdulazimova A."/>
            <person name="Shahmuradov I."/>
        </authorList>
    </citation>
    <scope>NUCLEOTIDE SEQUENCE [LARGE SCALE GENOMIC DNA]</scope>
    <source>
        <strain evidence="2">cv. AG2017</strain>
        <tissue evidence="1">Leaf</tissue>
    </source>
</reference>
<proteinExistence type="predicted"/>
<sequence>MLINALGSSTLCAPEFHLVGTRMRALMQRGLGVSTFPGTRMRRSHHLLFTTRRSRAFESPESQGTRNEDALHRIYNREIETLKVDGMGRTNETRGRMSRPFFVCRSRCFRLPNA</sequence>
<keyword evidence="2" id="KW-1185">Reference proteome</keyword>
<comment type="caution">
    <text evidence="1">The sequence shown here is derived from an EMBL/GenBank/DDBJ whole genome shotgun (WGS) entry which is preliminary data.</text>
</comment>